<dbReference type="RefSeq" id="WP_006439995.1">
    <property type="nucleotide sequence ID" value="NZ_DS995356.1"/>
</dbReference>
<dbReference type="PANTHER" id="PTHR37299">
    <property type="entry name" value="TRANSCRIPTIONAL REGULATOR-RELATED"/>
    <property type="match status" value="1"/>
</dbReference>
<dbReference type="InterPro" id="IPR011006">
    <property type="entry name" value="CheY-like_superfamily"/>
</dbReference>
<feature type="modified residue" description="4-aspartylphosphate" evidence="3">
    <location>
        <position position="65"/>
    </location>
</feature>
<gene>
    <name evidence="6" type="ORF">CLOHIR_01078</name>
</gene>
<evidence type="ECO:0000259" key="5">
    <source>
        <dbReference type="PROSITE" id="PS50930"/>
    </source>
</evidence>
<organism evidence="6 7">
    <name type="scientific">Peptacetobacter hiranonis (strain DSM 13275 / JCM 10541 / KCTC 15199 / TO-931)</name>
    <name type="common">Clostridium hiranonis</name>
    <dbReference type="NCBI Taxonomy" id="500633"/>
    <lineage>
        <taxon>Bacteria</taxon>
        <taxon>Bacillati</taxon>
        <taxon>Bacillota</taxon>
        <taxon>Clostridia</taxon>
        <taxon>Peptostreptococcales</taxon>
        <taxon>Peptostreptococcaceae</taxon>
        <taxon>Peptacetobacter</taxon>
    </lineage>
</organism>
<dbReference type="PROSITE" id="PS50110">
    <property type="entry name" value="RESPONSE_REGULATORY"/>
    <property type="match status" value="1"/>
</dbReference>
<dbReference type="InterPro" id="IPR001789">
    <property type="entry name" value="Sig_transdc_resp-reg_receiver"/>
</dbReference>
<protein>
    <recommendedName>
        <fullName evidence="1">Stage 0 sporulation protein A homolog</fullName>
    </recommendedName>
</protein>
<dbReference type="GO" id="GO:0003677">
    <property type="term" value="F:DNA binding"/>
    <property type="evidence" value="ECO:0007669"/>
    <property type="project" value="UniProtKB-KW"/>
</dbReference>
<evidence type="ECO:0000259" key="4">
    <source>
        <dbReference type="PROSITE" id="PS50110"/>
    </source>
</evidence>
<dbReference type="Pfam" id="PF04397">
    <property type="entry name" value="LytTR"/>
    <property type="match status" value="1"/>
</dbReference>
<dbReference type="InterPro" id="IPR007492">
    <property type="entry name" value="LytTR_DNA-bd_dom"/>
</dbReference>
<dbReference type="SMART" id="SM00448">
    <property type="entry name" value="REC"/>
    <property type="match status" value="1"/>
</dbReference>
<comment type="function">
    <text evidence="2">May play the central regulatory role in sporulation. It may be an element of the effector pathway responsible for the activation of sporulation genes in response to nutritional stress. Spo0A may act in concert with spo0H (a sigma factor) to control the expression of some genes that are critical to the sporulation process.</text>
</comment>
<dbReference type="PROSITE" id="PS50930">
    <property type="entry name" value="HTH_LYTTR"/>
    <property type="match status" value="1"/>
</dbReference>
<keyword evidence="7" id="KW-1185">Reference proteome</keyword>
<reference evidence="6 7" key="1">
    <citation type="submission" date="2008-09" db="EMBL/GenBank/DDBJ databases">
        <authorList>
            <person name="Fulton L."/>
            <person name="Clifton S."/>
            <person name="Fulton B."/>
            <person name="Xu J."/>
            <person name="Minx P."/>
            <person name="Pepin K.H."/>
            <person name="Johnson M."/>
            <person name="Thiruvilangam P."/>
            <person name="Bhonagiri V."/>
            <person name="Nash W.E."/>
            <person name="Mardis E.R."/>
            <person name="Wilson R.K."/>
        </authorList>
    </citation>
    <scope>NUCLEOTIDE SEQUENCE [LARGE SCALE GENOMIC DNA]</scope>
    <source>
        <strain evidence="6 7">DSM 13275</strain>
    </source>
</reference>
<dbReference type="STRING" id="500633.CLOHIR_01078"/>
<evidence type="ECO:0000313" key="6">
    <source>
        <dbReference type="EMBL" id="EEA85265.1"/>
    </source>
</evidence>
<evidence type="ECO:0000256" key="3">
    <source>
        <dbReference type="PROSITE-ProRule" id="PRU00169"/>
    </source>
</evidence>
<dbReference type="SUPFAM" id="SSF52172">
    <property type="entry name" value="CheY-like"/>
    <property type="match status" value="1"/>
</dbReference>
<dbReference type="Gene3D" id="2.40.50.1020">
    <property type="entry name" value="LytTr DNA-binding domain"/>
    <property type="match status" value="1"/>
</dbReference>
<keyword evidence="6" id="KW-0238">DNA-binding</keyword>
<evidence type="ECO:0000256" key="1">
    <source>
        <dbReference type="ARBA" id="ARBA00018672"/>
    </source>
</evidence>
<dbReference type="GO" id="GO:0000156">
    <property type="term" value="F:phosphorelay response regulator activity"/>
    <property type="evidence" value="ECO:0007669"/>
    <property type="project" value="InterPro"/>
</dbReference>
<evidence type="ECO:0000256" key="2">
    <source>
        <dbReference type="ARBA" id="ARBA00024867"/>
    </source>
</evidence>
<keyword evidence="3" id="KW-0597">Phosphoprotein</keyword>
<dbReference type="eggNOG" id="COG3279">
    <property type="taxonomic scope" value="Bacteria"/>
</dbReference>
<reference evidence="6 7" key="2">
    <citation type="submission" date="2008-10" db="EMBL/GenBank/DDBJ databases">
        <title>Draft genome sequence of Clostridium hiranonis (DSM 13275).</title>
        <authorList>
            <person name="Sudarsanam P."/>
            <person name="Ley R."/>
            <person name="Guruge J."/>
            <person name="Turnbaugh P.J."/>
            <person name="Mahowald M."/>
            <person name="Liep D."/>
            <person name="Gordon J."/>
        </authorList>
    </citation>
    <scope>NUCLEOTIDE SEQUENCE [LARGE SCALE GENOMIC DNA]</scope>
    <source>
        <strain evidence="6 7">DSM 13275</strain>
    </source>
</reference>
<dbReference type="Gene3D" id="3.40.50.2300">
    <property type="match status" value="1"/>
</dbReference>
<evidence type="ECO:0000313" key="7">
    <source>
        <dbReference type="Proteomes" id="UP000003178"/>
    </source>
</evidence>
<feature type="domain" description="Response regulatory" evidence="4">
    <location>
        <begin position="5"/>
        <end position="128"/>
    </location>
</feature>
<comment type="caution">
    <text evidence="6">The sequence shown here is derived from an EMBL/GenBank/DDBJ whole genome shotgun (WGS) entry which is preliminary data.</text>
</comment>
<feature type="domain" description="HTH LytTR-type" evidence="5">
    <location>
        <begin position="139"/>
        <end position="238"/>
    </location>
</feature>
<dbReference type="EMBL" id="ABWP01000046">
    <property type="protein sequence ID" value="EEA85265.1"/>
    <property type="molecule type" value="Genomic_DNA"/>
</dbReference>
<sequence>MEKYCIAICEDEKKERIQLKENLKRILAEDMKNKIEVENIIIEEFESAEELLKSDLSQIDIFLMDIMMGEMNGMDAAKKIREMNIDSEIIFITGNIEFVRDGYKVNAYRYLLKPVEIEELRESIISCFAELGKKKGKFIVLSRKGEMEKLKIDDIDYIEVIKRSIIVHKNGEEVEYTGTSIEKLEEKLEDFKFFRCHKSYLVNLDKVDLVKTGEVVVNGKSVPVSKYRAKDLKREFTAILGDMIC</sequence>
<proteinExistence type="predicted"/>
<dbReference type="AlphaFoldDB" id="B6FYX4"/>
<accession>B6FYX4</accession>
<dbReference type="Pfam" id="PF00072">
    <property type="entry name" value="Response_reg"/>
    <property type="match status" value="1"/>
</dbReference>
<dbReference type="OrthoDB" id="1756867at2"/>
<dbReference type="PANTHER" id="PTHR37299:SF1">
    <property type="entry name" value="STAGE 0 SPORULATION PROTEIN A HOMOLOG"/>
    <property type="match status" value="1"/>
</dbReference>
<dbReference type="Proteomes" id="UP000003178">
    <property type="component" value="Unassembled WGS sequence"/>
</dbReference>
<name>B6FYX4_PEPHT</name>
<dbReference type="SMART" id="SM00850">
    <property type="entry name" value="LytTR"/>
    <property type="match status" value="1"/>
</dbReference>
<dbReference type="HOGENOM" id="CLU_000445_14_2_9"/>
<dbReference type="InterPro" id="IPR046947">
    <property type="entry name" value="LytR-like"/>
</dbReference>